<reference evidence="2" key="1">
    <citation type="submission" date="2014-09" db="EMBL/GenBank/DDBJ databases">
        <authorList>
            <person name="Magalhaes I.L.F."/>
            <person name="Oliveira U."/>
            <person name="Santos F.R."/>
            <person name="Vidigal T.H.D.A."/>
            <person name="Brescovit A.D."/>
            <person name="Santos A.J."/>
        </authorList>
    </citation>
    <scope>NUCLEOTIDE SEQUENCE</scope>
    <source>
        <tissue evidence="2">Shoot tissue taken approximately 20 cm above the soil surface</tissue>
    </source>
</reference>
<protein>
    <submittedName>
        <fullName evidence="2">Uncharacterized protein</fullName>
    </submittedName>
</protein>
<dbReference type="EMBL" id="GBRH01231345">
    <property type="protein sequence ID" value="JAD66550.1"/>
    <property type="molecule type" value="Transcribed_RNA"/>
</dbReference>
<evidence type="ECO:0000313" key="2">
    <source>
        <dbReference type="EMBL" id="JAD66550.1"/>
    </source>
</evidence>
<reference evidence="2" key="2">
    <citation type="journal article" date="2015" name="Data Brief">
        <title>Shoot transcriptome of the giant reed, Arundo donax.</title>
        <authorList>
            <person name="Barrero R.A."/>
            <person name="Guerrero F.D."/>
            <person name="Moolhuijzen P."/>
            <person name="Goolsby J.A."/>
            <person name="Tidwell J."/>
            <person name="Bellgard S.E."/>
            <person name="Bellgard M.I."/>
        </authorList>
    </citation>
    <scope>NUCLEOTIDE SEQUENCE</scope>
    <source>
        <tissue evidence="2">Shoot tissue taken approximately 20 cm above the soil surface</tissue>
    </source>
</reference>
<dbReference type="AlphaFoldDB" id="A0A0A9BZG5"/>
<name>A0A0A9BZG5_ARUDO</name>
<accession>A0A0A9BZG5</accession>
<organism evidence="2">
    <name type="scientific">Arundo donax</name>
    <name type="common">Giant reed</name>
    <name type="synonym">Donax arundinaceus</name>
    <dbReference type="NCBI Taxonomy" id="35708"/>
    <lineage>
        <taxon>Eukaryota</taxon>
        <taxon>Viridiplantae</taxon>
        <taxon>Streptophyta</taxon>
        <taxon>Embryophyta</taxon>
        <taxon>Tracheophyta</taxon>
        <taxon>Spermatophyta</taxon>
        <taxon>Magnoliopsida</taxon>
        <taxon>Liliopsida</taxon>
        <taxon>Poales</taxon>
        <taxon>Poaceae</taxon>
        <taxon>PACMAD clade</taxon>
        <taxon>Arundinoideae</taxon>
        <taxon>Arundineae</taxon>
        <taxon>Arundo</taxon>
    </lineage>
</organism>
<feature type="compositionally biased region" description="Low complexity" evidence="1">
    <location>
        <begin position="14"/>
        <end position="26"/>
    </location>
</feature>
<feature type="region of interest" description="Disordered" evidence="1">
    <location>
        <begin position="1"/>
        <end position="55"/>
    </location>
</feature>
<proteinExistence type="predicted"/>
<feature type="compositionally biased region" description="Basic and acidic residues" evidence="1">
    <location>
        <begin position="1"/>
        <end position="13"/>
    </location>
</feature>
<evidence type="ECO:0000256" key="1">
    <source>
        <dbReference type="SAM" id="MobiDB-lite"/>
    </source>
</evidence>
<sequence>MRAAEPRHPKEARAAVVVRPAVVAADGRGERDRQGDEDEEENGGLGRGHGGTDWWSWGRVLVGFGGLGRQ</sequence>